<dbReference type="EMBL" id="KK583223">
    <property type="protein sequence ID" value="KDO26584.1"/>
    <property type="molecule type" value="Genomic_DNA"/>
</dbReference>
<evidence type="ECO:0000313" key="2">
    <source>
        <dbReference type="Proteomes" id="UP000030745"/>
    </source>
</evidence>
<dbReference type="InterPro" id="IPR013083">
    <property type="entry name" value="Znf_RING/FYVE/PHD"/>
</dbReference>
<dbReference type="OMA" id="YVMCPRC"/>
<dbReference type="InterPro" id="IPR011011">
    <property type="entry name" value="Znf_FYVE_PHD"/>
</dbReference>
<gene>
    <name evidence="1" type="ORF">SPRG_07988</name>
</gene>
<proteinExistence type="predicted"/>
<evidence type="ECO:0000313" key="1">
    <source>
        <dbReference type="EMBL" id="KDO26584.1"/>
    </source>
</evidence>
<dbReference type="Proteomes" id="UP000030745">
    <property type="component" value="Unassembled WGS sequence"/>
</dbReference>
<reference evidence="1 2" key="1">
    <citation type="journal article" date="2013" name="PLoS Genet.">
        <title>Distinctive expansion of potential virulence genes in the genome of the oomycete fish pathogen Saprolegnia parasitica.</title>
        <authorList>
            <person name="Jiang R.H."/>
            <person name="de Bruijn I."/>
            <person name="Haas B.J."/>
            <person name="Belmonte R."/>
            <person name="Lobach L."/>
            <person name="Christie J."/>
            <person name="van den Ackerveken G."/>
            <person name="Bottin A."/>
            <person name="Bulone V."/>
            <person name="Diaz-Moreno S.M."/>
            <person name="Dumas B."/>
            <person name="Fan L."/>
            <person name="Gaulin E."/>
            <person name="Govers F."/>
            <person name="Grenville-Briggs L.J."/>
            <person name="Horner N.R."/>
            <person name="Levin J.Z."/>
            <person name="Mammella M."/>
            <person name="Meijer H.J."/>
            <person name="Morris P."/>
            <person name="Nusbaum C."/>
            <person name="Oome S."/>
            <person name="Phillips A.J."/>
            <person name="van Rooyen D."/>
            <person name="Rzeszutek E."/>
            <person name="Saraiva M."/>
            <person name="Secombes C.J."/>
            <person name="Seidl M.F."/>
            <person name="Snel B."/>
            <person name="Stassen J.H."/>
            <person name="Sykes S."/>
            <person name="Tripathy S."/>
            <person name="van den Berg H."/>
            <person name="Vega-Arreguin J.C."/>
            <person name="Wawra S."/>
            <person name="Young S.K."/>
            <person name="Zeng Q."/>
            <person name="Dieguez-Uribeondo J."/>
            <person name="Russ C."/>
            <person name="Tyler B.M."/>
            <person name="van West P."/>
        </authorList>
    </citation>
    <scope>NUCLEOTIDE SEQUENCE [LARGE SCALE GENOMIC DNA]</scope>
    <source>
        <strain evidence="1 2">CBS 223.65</strain>
    </source>
</reference>
<dbReference type="AlphaFoldDB" id="A0A067C738"/>
<dbReference type="SUPFAM" id="SSF57903">
    <property type="entry name" value="FYVE/PHD zinc finger"/>
    <property type="match status" value="1"/>
</dbReference>
<dbReference type="KEGG" id="spar:SPRG_07988"/>
<dbReference type="GeneID" id="24130234"/>
<dbReference type="OrthoDB" id="422362at2759"/>
<name>A0A067C738_SAPPC</name>
<dbReference type="RefSeq" id="XP_012202726.1">
    <property type="nucleotide sequence ID" value="XM_012347336.1"/>
</dbReference>
<organism evidence="1 2">
    <name type="scientific">Saprolegnia parasitica (strain CBS 223.65)</name>
    <dbReference type="NCBI Taxonomy" id="695850"/>
    <lineage>
        <taxon>Eukaryota</taxon>
        <taxon>Sar</taxon>
        <taxon>Stramenopiles</taxon>
        <taxon>Oomycota</taxon>
        <taxon>Saprolegniomycetes</taxon>
        <taxon>Saprolegniales</taxon>
        <taxon>Saprolegniaceae</taxon>
        <taxon>Saprolegnia</taxon>
    </lineage>
</organism>
<dbReference type="VEuPathDB" id="FungiDB:SPRG_07988"/>
<accession>A0A067C738</accession>
<dbReference type="Gene3D" id="3.30.40.10">
    <property type="entry name" value="Zinc/RING finger domain, C3HC4 (zinc finger)"/>
    <property type="match status" value="1"/>
</dbReference>
<dbReference type="STRING" id="695850.A0A067C738"/>
<protein>
    <submittedName>
        <fullName evidence="1">Uncharacterized protein</fullName>
    </submittedName>
</protein>
<keyword evidence="2" id="KW-1185">Reference proteome</keyword>
<sequence length="504" mass="55119">MGFRGALLERRRDAGPGFRAVAASCELVLVIERIAPSEIDASGTVDAKALFQDPATKQLLSIARLADVTLEAGAVFWHADEAAVHCFRFDAAFAFAEVQRAVASIRRQEQLALVQHSLDAKHYATCANIMTSIVATEDRKEKNAIKRVRDEPVRARKKQPRHDASSDNRTFNLQWIGSAKPASANDARSVCHLCHLAHDRMFHCPNGEARHTYCANCVRKHFGQDETEFLSGAIRYHCRLCAHACSCEACQLPPQLPTCVVCTSKDDVAPHPSVLQNTRGQPLSLCASCLETLRASQEGSVPFCTLCGGLDDTELRCSTCKREFCDPCQDLMGTSLCAAKTKWQCASCVLPSFASIAIQPKAKAMGIVLVDPNDALTYTVSYAQMLVQREANKVPAKISEDSCFCCKDGGVLIECDHIAAIPDKGLWRCPRHFCFKCSAPTTHCCRFCVAAYCEKHVPRAAVMLGPAPSDLPDTTYIACRPCIEQLDEAAARGLLPSGFYKAIM</sequence>